<dbReference type="RefSeq" id="YP_009145756.1">
    <property type="nucleotide sequence ID" value="NC_027293.1"/>
</dbReference>
<evidence type="ECO:0000313" key="2">
    <source>
        <dbReference type="Proteomes" id="UP000030203"/>
    </source>
</evidence>
<dbReference type="EMBL" id="KM236239">
    <property type="protein sequence ID" value="AIW03850.1"/>
    <property type="molecule type" value="Genomic_DNA"/>
</dbReference>
<dbReference type="OrthoDB" id="14883at10239"/>
<accession>A0A0A0RP20</accession>
<dbReference type="GeneID" id="24574053"/>
<organism evidence="1 2">
    <name type="scientific">Citrobacter phage Moogle</name>
    <dbReference type="NCBI Taxonomy" id="1540094"/>
    <lineage>
        <taxon>Viruses</taxon>
        <taxon>Duplodnaviria</taxon>
        <taxon>Heunggongvirae</taxon>
        <taxon>Uroviricota</taxon>
        <taxon>Caudoviricetes</taxon>
        <taxon>Andersonviridae</taxon>
        <taxon>Ounavirinae</taxon>
        <taxon>Mooglevirus</taxon>
        <taxon>Mooglevirus moogle</taxon>
    </lineage>
</organism>
<proteinExistence type="predicted"/>
<dbReference type="KEGG" id="vg:24574053"/>
<name>A0A0A0RP20_9CAUD</name>
<evidence type="ECO:0000313" key="1">
    <source>
        <dbReference type="EMBL" id="AIW03850.1"/>
    </source>
</evidence>
<protein>
    <submittedName>
        <fullName evidence="1">Uncharacterized protein</fullName>
    </submittedName>
</protein>
<keyword evidence="2" id="KW-1185">Reference proteome</keyword>
<gene>
    <name evidence="1" type="ORF">CPT_Moogle113</name>
</gene>
<reference evidence="1 2" key="1">
    <citation type="journal article" date="2015" name="Genome Announc.">
        <title>Complete Genome Sequence of Citrobacter freundii Myophage Moogle.</title>
        <authorList>
            <person name="Nguyen Q.T."/>
            <person name="Luna A.J."/>
            <person name="Hernandez A.C."/>
            <person name="Kuty Everett G.F."/>
        </authorList>
    </citation>
    <scope>NUCLEOTIDE SEQUENCE [LARGE SCALE GENOMIC DNA]</scope>
</reference>
<sequence length="170" mass="19340">MKTTDAIFEVVKEKYTIIYAAVNFYEPSHCVENWQFTDEHKGGVTIKVKNAERNSYKYAIPQHYALSQLASDYAKQGRDNPSLAAYKSLQDELERDLGANSYILYASVVDAEGNTVLNSFSLAYSFDWCYLDGEDLETRLEEEVSNSDGEAEVMERLEALKDSVMNIFNI</sequence>
<dbReference type="Proteomes" id="UP000030203">
    <property type="component" value="Segment"/>
</dbReference>